<feature type="chain" id="PRO_5021786713" evidence="2">
    <location>
        <begin position="28"/>
        <end position="263"/>
    </location>
</feature>
<comment type="caution">
    <text evidence="3">The sequence shown here is derived from an EMBL/GenBank/DDBJ whole genome shotgun (WGS) entry which is preliminary data.</text>
</comment>
<dbReference type="Pfam" id="PF01374">
    <property type="entry name" value="Glyco_hydro_46"/>
    <property type="match status" value="1"/>
</dbReference>
<gene>
    <name evidence="3" type="ORF">FL583_06740</name>
</gene>
<dbReference type="PROSITE" id="PS60000">
    <property type="entry name" value="CHITOSANASE_46_80"/>
    <property type="match status" value="1"/>
</dbReference>
<dbReference type="InterPro" id="IPR023346">
    <property type="entry name" value="Lysozyme-like_dom_sf"/>
</dbReference>
<sequence>MKHAAVRTGLVAAVLTVALLPAAPAGAVTALDTPRGKDLAMRLVSSAENSTLDWRAQYAYIEDIGDGRGYTGGIIGFCSGTSDMLAVVVRYTARRPGNRLARFLPALARVDGTASHSGLGAPFVAAWRAAASDPAFRAAQDEERDRSYLGPAVRRAKADGLHALGQFIYFDAIVMHGPGTDPRSFSGIRATAMRLARTPAQGGSERAYLSAFLTARRAVMRAEGLDTSRIDTEQRPFLAAGNLTLAAPLTWKTYGTTYTITAP</sequence>
<evidence type="ECO:0000256" key="2">
    <source>
        <dbReference type="SAM" id="SignalP"/>
    </source>
</evidence>
<dbReference type="CDD" id="cd00978">
    <property type="entry name" value="chitosanase_GH46"/>
    <property type="match status" value="1"/>
</dbReference>
<dbReference type="OrthoDB" id="1551268at2"/>
<dbReference type="RefSeq" id="WP_142703577.1">
    <property type="nucleotide sequence ID" value="NZ_VIRS01000003.1"/>
</dbReference>
<proteinExistence type="predicted"/>
<dbReference type="Gene3D" id="1.20.141.10">
    <property type="entry name" value="Chitosanase, subunit A, domain 1"/>
    <property type="match status" value="1"/>
</dbReference>
<keyword evidence="2" id="KW-0732">Signal</keyword>
<dbReference type="Proteomes" id="UP000317982">
    <property type="component" value="Unassembled WGS sequence"/>
</dbReference>
<evidence type="ECO:0000313" key="4">
    <source>
        <dbReference type="Proteomes" id="UP000317982"/>
    </source>
</evidence>
<dbReference type="GO" id="GO:0016977">
    <property type="term" value="F:chitosanase activity"/>
    <property type="evidence" value="ECO:0007669"/>
    <property type="project" value="InterPro"/>
</dbReference>
<feature type="active site" description="Nucleophile" evidence="1">
    <location>
        <position position="66"/>
    </location>
</feature>
<accession>A0A545AXX0</accession>
<evidence type="ECO:0000256" key="1">
    <source>
        <dbReference type="PIRSR" id="PIRSR036551-1"/>
    </source>
</evidence>
<keyword evidence="4" id="KW-1185">Reference proteome</keyword>
<dbReference type="GO" id="GO:0005975">
    <property type="term" value="P:carbohydrate metabolic process"/>
    <property type="evidence" value="ECO:0007669"/>
    <property type="project" value="InterPro"/>
</dbReference>
<reference evidence="3 4" key="1">
    <citation type="submission" date="2019-07" db="EMBL/GenBank/DDBJ databases">
        <title>Cryptosporangium phraense sp. nov., isolated from plant litter.</title>
        <authorList>
            <person name="Suriyachadkun C."/>
        </authorList>
    </citation>
    <scope>NUCLEOTIDE SEQUENCE [LARGE SCALE GENOMIC DNA]</scope>
    <source>
        <strain evidence="3 4">A-T 5661</strain>
    </source>
</reference>
<organism evidence="3 4">
    <name type="scientific">Cryptosporangium phraense</name>
    <dbReference type="NCBI Taxonomy" id="2593070"/>
    <lineage>
        <taxon>Bacteria</taxon>
        <taxon>Bacillati</taxon>
        <taxon>Actinomycetota</taxon>
        <taxon>Actinomycetes</taxon>
        <taxon>Cryptosporangiales</taxon>
        <taxon>Cryptosporangiaceae</taxon>
        <taxon>Cryptosporangium</taxon>
    </lineage>
</organism>
<dbReference type="PIRSF" id="PIRSF036551">
    <property type="entry name" value="Chitosanase"/>
    <property type="match status" value="1"/>
</dbReference>
<name>A0A545AXX0_9ACTN</name>
<feature type="signal peptide" evidence="2">
    <location>
        <begin position="1"/>
        <end position="27"/>
    </location>
</feature>
<dbReference type="GO" id="GO:0005576">
    <property type="term" value="C:extracellular region"/>
    <property type="evidence" value="ECO:0007669"/>
    <property type="project" value="InterPro"/>
</dbReference>
<dbReference type="Gene3D" id="3.30.386.10">
    <property type="entry name" value="Chitosanase, subunit A, domain 2"/>
    <property type="match status" value="1"/>
</dbReference>
<evidence type="ECO:0000313" key="3">
    <source>
        <dbReference type="EMBL" id="TQS46170.1"/>
    </source>
</evidence>
<feature type="active site" description="Proton donor" evidence="1">
    <location>
        <position position="48"/>
    </location>
</feature>
<dbReference type="InterPro" id="IPR023099">
    <property type="entry name" value="Glyco_hydro_46_N"/>
</dbReference>
<protein>
    <submittedName>
        <fullName evidence="3">Chitosanase</fullName>
    </submittedName>
</protein>
<dbReference type="EMBL" id="VIRS01000003">
    <property type="protein sequence ID" value="TQS46170.1"/>
    <property type="molecule type" value="Genomic_DNA"/>
</dbReference>
<dbReference type="InParanoid" id="A0A545AXX0"/>
<dbReference type="InterPro" id="IPR000400">
    <property type="entry name" value="Glyco_hydro_46"/>
</dbReference>
<dbReference type="SUPFAM" id="SSF53955">
    <property type="entry name" value="Lysozyme-like"/>
    <property type="match status" value="1"/>
</dbReference>
<dbReference type="AlphaFoldDB" id="A0A545AXX0"/>